<proteinExistence type="predicted"/>
<evidence type="ECO:0000313" key="2">
    <source>
        <dbReference type="EMBL" id="JAS86610.1"/>
    </source>
</evidence>
<evidence type="ECO:0000256" key="1">
    <source>
        <dbReference type="SAM" id="MobiDB-lite"/>
    </source>
</evidence>
<accession>A0A1B6II72</accession>
<reference evidence="2" key="1">
    <citation type="submission" date="2015-11" db="EMBL/GenBank/DDBJ databases">
        <title>De novo transcriptome assembly of four potential Pierce s Disease insect vectors from Arizona vineyards.</title>
        <authorList>
            <person name="Tassone E.E."/>
        </authorList>
    </citation>
    <scope>NUCLEOTIDE SEQUENCE</scope>
</reference>
<protein>
    <submittedName>
        <fullName evidence="2">Uncharacterized protein</fullName>
    </submittedName>
</protein>
<feature type="compositionally biased region" description="Polar residues" evidence="1">
    <location>
        <begin position="23"/>
        <end position="33"/>
    </location>
</feature>
<sequence>VEKPAPRKLSKVTIVPSQPPPESNTQEVISQANLKWKPKSQEKKQENSVTFSKPLEPKVIEKKQETLPSLPKIQPSAVQEKENFKALSLKTSIKQRGGRAISFWGERHTAQRVYYHCPCGD</sequence>
<feature type="region of interest" description="Disordered" evidence="1">
    <location>
        <begin position="1"/>
        <end position="57"/>
    </location>
</feature>
<gene>
    <name evidence="2" type="ORF">g.30299</name>
</gene>
<feature type="compositionally biased region" description="Basic residues" evidence="1">
    <location>
        <begin position="1"/>
        <end position="10"/>
    </location>
</feature>
<organism evidence="2">
    <name type="scientific">Homalodisca liturata</name>
    <dbReference type="NCBI Taxonomy" id="320908"/>
    <lineage>
        <taxon>Eukaryota</taxon>
        <taxon>Metazoa</taxon>
        <taxon>Ecdysozoa</taxon>
        <taxon>Arthropoda</taxon>
        <taxon>Hexapoda</taxon>
        <taxon>Insecta</taxon>
        <taxon>Pterygota</taxon>
        <taxon>Neoptera</taxon>
        <taxon>Paraneoptera</taxon>
        <taxon>Hemiptera</taxon>
        <taxon>Auchenorrhyncha</taxon>
        <taxon>Membracoidea</taxon>
        <taxon>Cicadellidae</taxon>
        <taxon>Cicadellinae</taxon>
        <taxon>Proconiini</taxon>
        <taxon>Homalodisca</taxon>
    </lineage>
</organism>
<feature type="non-terminal residue" evidence="2">
    <location>
        <position position="1"/>
    </location>
</feature>
<dbReference type="EMBL" id="GECU01021096">
    <property type="protein sequence ID" value="JAS86610.1"/>
    <property type="molecule type" value="Transcribed_RNA"/>
</dbReference>
<dbReference type="AlphaFoldDB" id="A0A1B6II72"/>
<name>A0A1B6II72_9HEMI</name>